<evidence type="ECO:0000313" key="1">
    <source>
        <dbReference type="EMBL" id="GCL68411.1"/>
    </source>
</evidence>
<comment type="caution">
    <text evidence="1">The sequence shown here is derived from an EMBL/GenBank/DDBJ whole genome shotgun (WGS) entry which is preliminary data.</text>
</comment>
<dbReference type="InterPro" id="IPR000836">
    <property type="entry name" value="PRTase_dom"/>
</dbReference>
<dbReference type="AlphaFoldDB" id="A0A480B4K5"/>
<dbReference type="CDD" id="cd06223">
    <property type="entry name" value="PRTases_typeI"/>
    <property type="match status" value="1"/>
</dbReference>
<protein>
    <recommendedName>
        <fullName evidence="3">Amidophosphoribosyltransferase</fullName>
    </recommendedName>
</protein>
<dbReference type="Proteomes" id="UP000303581">
    <property type="component" value="Unassembled WGS sequence"/>
</dbReference>
<dbReference type="RefSeq" id="WP_137661495.1">
    <property type="nucleotide sequence ID" value="NZ_BJCR01000003.1"/>
</dbReference>
<dbReference type="Gene3D" id="3.40.50.2020">
    <property type="match status" value="1"/>
</dbReference>
<proteinExistence type="predicted"/>
<sequence length="214" mass="23854">MEQFTIQKNDFLSHDCTGYFHLYYVGYGQPGNPDYLNTLKNIFVSTHPDTLRSASRQAAVLMIQDIPQVMDAEGLDEAVLMAVPRSKSGMCNWQLGFKAAVRTAVKALQGDGLSVIDGTDCIFRHTSTKMTHLRKPVSNFENTGSEPYPGITKDTCDIQNEYLKGRTVILIDDIYTKTVNVDEDCIQALYDAGAARVIFYAVAYTNRNAYKRGA</sequence>
<dbReference type="InterPro" id="IPR029057">
    <property type="entry name" value="PRTase-like"/>
</dbReference>
<accession>A0A480B4K5</accession>
<gene>
    <name evidence="1" type="ORF">PAGU1579_01800</name>
</gene>
<evidence type="ECO:0000313" key="2">
    <source>
        <dbReference type="Proteomes" id="UP000303581"/>
    </source>
</evidence>
<evidence type="ECO:0008006" key="3">
    <source>
        <dbReference type="Google" id="ProtNLM"/>
    </source>
</evidence>
<reference evidence="1 2" key="1">
    <citation type="submission" date="2019-03" db="EMBL/GenBank/DDBJ databases">
        <title>Draft genome sequences of two Veillonella tobetsuensis clinical isolates from intraoperative bronchial fluids of elderly patients with pulmonary carcinoma.</title>
        <authorList>
            <person name="Akiyama T."/>
        </authorList>
    </citation>
    <scope>NUCLEOTIDE SEQUENCE [LARGE SCALE GENOMIC DNA]</scope>
    <source>
        <strain evidence="1 2">PAGU 1579</strain>
    </source>
</reference>
<organism evidence="1 2">
    <name type="scientific">Veillonella tobetsuensis</name>
    <dbReference type="NCBI Taxonomy" id="1110546"/>
    <lineage>
        <taxon>Bacteria</taxon>
        <taxon>Bacillati</taxon>
        <taxon>Bacillota</taxon>
        <taxon>Negativicutes</taxon>
        <taxon>Veillonellales</taxon>
        <taxon>Veillonellaceae</taxon>
        <taxon>Veillonella</taxon>
    </lineage>
</organism>
<keyword evidence="2" id="KW-1185">Reference proteome</keyword>
<dbReference type="SUPFAM" id="SSF53271">
    <property type="entry name" value="PRTase-like"/>
    <property type="match status" value="1"/>
</dbReference>
<dbReference type="EMBL" id="BJCR01000003">
    <property type="protein sequence ID" value="GCL68411.1"/>
    <property type="molecule type" value="Genomic_DNA"/>
</dbReference>
<name>A0A480B4K5_9FIRM</name>